<sequence length="68" mass="7925">MPPILPQRYWLSKPHALIGTVSITVVRIQKRAVAKEAFTPESRRNSAIYNNWWCLVTMVLDSDYDTEF</sequence>
<protein>
    <submittedName>
        <fullName evidence="1">Uncharacterized protein</fullName>
    </submittedName>
</protein>
<name>A0A9D3YJL6_DREPO</name>
<dbReference type="Proteomes" id="UP000828390">
    <property type="component" value="Unassembled WGS sequence"/>
</dbReference>
<comment type="caution">
    <text evidence="1">The sequence shown here is derived from an EMBL/GenBank/DDBJ whole genome shotgun (WGS) entry which is preliminary data.</text>
</comment>
<reference evidence="1" key="1">
    <citation type="journal article" date="2019" name="bioRxiv">
        <title>The Genome of the Zebra Mussel, Dreissena polymorpha: A Resource for Invasive Species Research.</title>
        <authorList>
            <person name="McCartney M.A."/>
            <person name="Auch B."/>
            <person name="Kono T."/>
            <person name="Mallez S."/>
            <person name="Zhang Y."/>
            <person name="Obille A."/>
            <person name="Becker A."/>
            <person name="Abrahante J.E."/>
            <person name="Garbe J."/>
            <person name="Badalamenti J.P."/>
            <person name="Herman A."/>
            <person name="Mangelson H."/>
            <person name="Liachko I."/>
            <person name="Sullivan S."/>
            <person name="Sone E.D."/>
            <person name="Koren S."/>
            <person name="Silverstein K.A.T."/>
            <person name="Beckman K.B."/>
            <person name="Gohl D.M."/>
        </authorList>
    </citation>
    <scope>NUCLEOTIDE SEQUENCE</scope>
    <source>
        <strain evidence="1">Duluth1</strain>
        <tissue evidence="1">Whole animal</tissue>
    </source>
</reference>
<proteinExistence type="predicted"/>
<evidence type="ECO:0000313" key="2">
    <source>
        <dbReference type="Proteomes" id="UP000828390"/>
    </source>
</evidence>
<organism evidence="1 2">
    <name type="scientific">Dreissena polymorpha</name>
    <name type="common">Zebra mussel</name>
    <name type="synonym">Mytilus polymorpha</name>
    <dbReference type="NCBI Taxonomy" id="45954"/>
    <lineage>
        <taxon>Eukaryota</taxon>
        <taxon>Metazoa</taxon>
        <taxon>Spiralia</taxon>
        <taxon>Lophotrochozoa</taxon>
        <taxon>Mollusca</taxon>
        <taxon>Bivalvia</taxon>
        <taxon>Autobranchia</taxon>
        <taxon>Heteroconchia</taxon>
        <taxon>Euheterodonta</taxon>
        <taxon>Imparidentia</taxon>
        <taxon>Neoheterodontei</taxon>
        <taxon>Myida</taxon>
        <taxon>Dreissenoidea</taxon>
        <taxon>Dreissenidae</taxon>
        <taxon>Dreissena</taxon>
    </lineage>
</organism>
<dbReference type="EMBL" id="JAIWYP010000015">
    <property type="protein sequence ID" value="KAH3699999.1"/>
    <property type="molecule type" value="Genomic_DNA"/>
</dbReference>
<reference evidence="1" key="2">
    <citation type="submission" date="2020-11" db="EMBL/GenBank/DDBJ databases">
        <authorList>
            <person name="McCartney M.A."/>
            <person name="Auch B."/>
            <person name="Kono T."/>
            <person name="Mallez S."/>
            <person name="Becker A."/>
            <person name="Gohl D.M."/>
            <person name="Silverstein K.A.T."/>
            <person name="Koren S."/>
            <person name="Bechman K.B."/>
            <person name="Herman A."/>
            <person name="Abrahante J.E."/>
            <person name="Garbe J."/>
        </authorList>
    </citation>
    <scope>NUCLEOTIDE SEQUENCE</scope>
    <source>
        <strain evidence="1">Duluth1</strain>
        <tissue evidence="1">Whole animal</tissue>
    </source>
</reference>
<accession>A0A9D3YJL6</accession>
<gene>
    <name evidence="1" type="ORF">DPMN_074962</name>
</gene>
<evidence type="ECO:0000313" key="1">
    <source>
        <dbReference type="EMBL" id="KAH3699999.1"/>
    </source>
</evidence>
<dbReference type="AlphaFoldDB" id="A0A9D3YJL6"/>
<keyword evidence="2" id="KW-1185">Reference proteome</keyword>